<dbReference type="InterPro" id="IPR003448">
    <property type="entry name" value="Mopterin_biosynth_MoaE"/>
</dbReference>
<evidence type="ECO:0000256" key="6">
    <source>
        <dbReference type="ARBA" id="ARBA00026066"/>
    </source>
</evidence>
<evidence type="ECO:0000256" key="9">
    <source>
        <dbReference type="ARBA" id="ARBA00030781"/>
    </source>
</evidence>
<dbReference type="NCBIfam" id="NF007959">
    <property type="entry name" value="PRK10678.1"/>
    <property type="match status" value="1"/>
</dbReference>
<comment type="caution">
    <text evidence="12">The sequence shown here is derived from an EMBL/GenBank/DDBJ whole genome shotgun (WGS) entry which is preliminary data.</text>
</comment>
<evidence type="ECO:0000313" key="12">
    <source>
        <dbReference type="EMBL" id="RNL64012.1"/>
    </source>
</evidence>
<proteinExistence type="inferred from homology"/>
<evidence type="ECO:0000256" key="1">
    <source>
        <dbReference type="ARBA" id="ARBA00005046"/>
    </source>
</evidence>
<evidence type="ECO:0000256" key="11">
    <source>
        <dbReference type="ARBA" id="ARBA00049878"/>
    </source>
</evidence>
<dbReference type="EMBL" id="RHGB01000009">
    <property type="protein sequence ID" value="RNL64012.1"/>
    <property type="molecule type" value="Genomic_DNA"/>
</dbReference>
<comment type="catalytic activity">
    <reaction evidence="11">
        <text>2 [molybdopterin-synthase sulfur-carrier protein]-C-terminal-Gly-aminoethanethioate + cyclic pyranopterin phosphate + H2O = molybdopterin + 2 [molybdopterin-synthase sulfur-carrier protein]-C-terminal Gly-Gly + 2 H(+)</text>
        <dbReference type="Rhea" id="RHEA:26333"/>
        <dbReference type="Rhea" id="RHEA-COMP:12202"/>
        <dbReference type="Rhea" id="RHEA-COMP:19907"/>
        <dbReference type="ChEBI" id="CHEBI:15377"/>
        <dbReference type="ChEBI" id="CHEBI:15378"/>
        <dbReference type="ChEBI" id="CHEBI:58698"/>
        <dbReference type="ChEBI" id="CHEBI:59648"/>
        <dbReference type="ChEBI" id="CHEBI:90778"/>
        <dbReference type="ChEBI" id="CHEBI:232372"/>
        <dbReference type="EC" id="2.8.1.12"/>
    </reaction>
</comment>
<evidence type="ECO:0000256" key="2">
    <source>
        <dbReference type="ARBA" id="ARBA00005426"/>
    </source>
</evidence>
<dbReference type="Pfam" id="PF02391">
    <property type="entry name" value="MoaE"/>
    <property type="match status" value="1"/>
</dbReference>
<accession>A0ABX9W2I4</accession>
<comment type="pathway">
    <text evidence="1">Cofactor biosynthesis; molybdopterin biosynthesis.</text>
</comment>
<evidence type="ECO:0000256" key="3">
    <source>
        <dbReference type="ARBA" id="ARBA00011950"/>
    </source>
</evidence>
<dbReference type="Gene3D" id="3.90.1170.40">
    <property type="entry name" value="Molybdopterin biosynthesis MoaE subunit"/>
    <property type="match status" value="1"/>
</dbReference>
<keyword evidence="5" id="KW-0501">Molybdenum cofactor biosynthesis</keyword>
<keyword evidence="13" id="KW-1185">Reference proteome</keyword>
<dbReference type="RefSeq" id="WP_123182471.1">
    <property type="nucleotide sequence ID" value="NZ_RHGB01000009.1"/>
</dbReference>
<evidence type="ECO:0000313" key="13">
    <source>
        <dbReference type="Proteomes" id="UP000274695"/>
    </source>
</evidence>
<dbReference type="InterPro" id="IPR036563">
    <property type="entry name" value="MoaE_sf"/>
</dbReference>
<reference evidence="12 13" key="1">
    <citation type="submission" date="2018-10" db="EMBL/GenBank/DDBJ databases">
        <title>Draft genome sequence of Zhongshania sp. DSW25-10.</title>
        <authorList>
            <person name="Oh J."/>
        </authorList>
    </citation>
    <scope>NUCLEOTIDE SEQUENCE [LARGE SCALE GENOMIC DNA]</scope>
    <source>
        <strain evidence="12 13">DSW25-10</strain>
    </source>
</reference>
<dbReference type="PANTHER" id="PTHR23404">
    <property type="entry name" value="MOLYBDOPTERIN SYNTHASE RELATED"/>
    <property type="match status" value="1"/>
</dbReference>
<gene>
    <name evidence="12" type="primary">moaE</name>
    <name evidence="12" type="ORF">D0911_09780</name>
</gene>
<evidence type="ECO:0000256" key="8">
    <source>
        <dbReference type="ARBA" id="ARBA00030407"/>
    </source>
</evidence>
<evidence type="ECO:0000256" key="4">
    <source>
        <dbReference type="ARBA" id="ARBA00013858"/>
    </source>
</evidence>
<dbReference type="CDD" id="cd00756">
    <property type="entry name" value="MoaE"/>
    <property type="match status" value="1"/>
</dbReference>
<comment type="similarity">
    <text evidence="2">Belongs to the MoaE family.</text>
</comment>
<sequence length="154" mass="17328">MHSRVIVQTDDFDVAEECRVLANSGRCGAVTQFVGVMRDRNEGDDIAVMELEHYPGMTERSIEAIIERASERWPILAATVIHRVGSLLPGAQIVFVGVAAMHRQAAFLACEFIMDYLKSEAPFWKKECKADGTERWVDARDSDAQALNKWRLES</sequence>
<evidence type="ECO:0000256" key="7">
    <source>
        <dbReference type="ARBA" id="ARBA00029745"/>
    </source>
</evidence>
<comment type="subunit">
    <text evidence="6">Heterotetramer of 2 MoaD subunits and 2 MoaE subunits. Also stable as homodimer. The enzyme changes between these two forms during catalysis.</text>
</comment>
<dbReference type="Proteomes" id="UP000274695">
    <property type="component" value="Unassembled WGS sequence"/>
</dbReference>
<organism evidence="12 13">
    <name type="scientific">Zhongshania marina</name>
    <dbReference type="NCBI Taxonomy" id="2304603"/>
    <lineage>
        <taxon>Bacteria</taxon>
        <taxon>Pseudomonadati</taxon>
        <taxon>Pseudomonadota</taxon>
        <taxon>Gammaproteobacteria</taxon>
        <taxon>Cellvibrionales</taxon>
        <taxon>Spongiibacteraceae</taxon>
        <taxon>Zhongshania</taxon>
    </lineage>
</organism>
<protein>
    <recommendedName>
        <fullName evidence="4">Molybdopterin synthase catalytic subunit</fullName>
        <ecNumber evidence="3">2.8.1.12</ecNumber>
    </recommendedName>
    <alternativeName>
        <fullName evidence="9">MPT synthase subunit 2</fullName>
    </alternativeName>
    <alternativeName>
        <fullName evidence="7">Molybdenum cofactor biosynthesis protein E</fullName>
    </alternativeName>
    <alternativeName>
        <fullName evidence="8">Molybdopterin-converting factor large subunit</fullName>
    </alternativeName>
    <alternativeName>
        <fullName evidence="10">Molybdopterin-converting factor subunit 2</fullName>
    </alternativeName>
</protein>
<evidence type="ECO:0000256" key="5">
    <source>
        <dbReference type="ARBA" id="ARBA00023150"/>
    </source>
</evidence>
<dbReference type="SUPFAM" id="SSF54690">
    <property type="entry name" value="Molybdopterin synthase subunit MoaE"/>
    <property type="match status" value="1"/>
</dbReference>
<dbReference type="EC" id="2.8.1.12" evidence="3"/>
<evidence type="ECO:0000256" key="10">
    <source>
        <dbReference type="ARBA" id="ARBA00032474"/>
    </source>
</evidence>
<name>A0ABX9W2I4_9GAMM</name>